<feature type="transmembrane region" description="Helical" evidence="1">
    <location>
        <begin position="6"/>
        <end position="31"/>
    </location>
</feature>
<feature type="transmembrane region" description="Helical" evidence="1">
    <location>
        <begin position="52"/>
        <end position="70"/>
    </location>
</feature>
<evidence type="ECO:0000313" key="2">
    <source>
        <dbReference type="EMBL" id="TGK29040.1"/>
    </source>
</evidence>
<keyword evidence="3" id="KW-1185">Reference proteome</keyword>
<evidence type="ECO:0000256" key="1">
    <source>
        <dbReference type="SAM" id="Phobius"/>
    </source>
</evidence>
<feature type="transmembrane region" description="Helical" evidence="1">
    <location>
        <begin position="123"/>
        <end position="145"/>
    </location>
</feature>
<name>A0A5F1Z1C5_9LEPT</name>
<sequence>MQPEIHANYLAILSGVVANFVIGFLWYGPLFGKAWANEMGYKEDFQPERKEMFISMGLMVIGSFLTAYVLSYTTNIWRASVWHVGEDRPAWIYGFFSGFYTWIGFYVPLLLNNVAFEKKTWKLFGINAAYNFVSLQVVSMIVSYWR</sequence>
<dbReference type="AlphaFoldDB" id="A0A5F1Z1C5"/>
<dbReference type="Pfam" id="PF08570">
    <property type="entry name" value="DUF1761"/>
    <property type="match status" value="1"/>
</dbReference>
<feature type="transmembrane region" description="Helical" evidence="1">
    <location>
        <begin position="90"/>
        <end position="111"/>
    </location>
</feature>
<evidence type="ECO:0000313" key="3">
    <source>
        <dbReference type="Proteomes" id="UP000298277"/>
    </source>
</evidence>
<comment type="caution">
    <text evidence="2">The sequence shown here is derived from an EMBL/GenBank/DDBJ whole genome shotgun (WGS) entry which is preliminary data.</text>
</comment>
<dbReference type="Proteomes" id="UP000298277">
    <property type="component" value="Unassembled WGS sequence"/>
</dbReference>
<dbReference type="InterPro" id="IPR013879">
    <property type="entry name" value="DUF1761"/>
</dbReference>
<dbReference type="EMBL" id="RQFA01000073">
    <property type="protein sequence ID" value="TGK29040.1"/>
    <property type="molecule type" value="Genomic_DNA"/>
</dbReference>
<gene>
    <name evidence="2" type="ORF">EHQ17_16940</name>
</gene>
<accession>A0A5F1Z1C5</accession>
<proteinExistence type="predicted"/>
<organism evidence="2 3">
    <name type="scientific">Leptospira gomenensis</name>
    <dbReference type="NCBI Taxonomy" id="2484974"/>
    <lineage>
        <taxon>Bacteria</taxon>
        <taxon>Pseudomonadati</taxon>
        <taxon>Spirochaetota</taxon>
        <taxon>Spirochaetia</taxon>
        <taxon>Leptospirales</taxon>
        <taxon>Leptospiraceae</taxon>
        <taxon>Leptospira</taxon>
    </lineage>
</organism>
<dbReference type="RefSeq" id="WP_135590334.1">
    <property type="nucleotide sequence ID" value="NZ_RQEZ01000007.1"/>
</dbReference>
<dbReference type="OrthoDB" id="333057at2"/>
<keyword evidence="1" id="KW-1133">Transmembrane helix</keyword>
<protein>
    <submittedName>
        <fullName evidence="2">DUF1761 domain-containing protein</fullName>
    </submittedName>
</protein>
<reference evidence="2" key="1">
    <citation type="journal article" date="2019" name="PLoS Negl. Trop. Dis.">
        <title>Revisiting the worldwide diversity of Leptospira species in the environment.</title>
        <authorList>
            <person name="Vincent A.T."/>
            <person name="Schiettekatte O."/>
            <person name="Bourhy P."/>
            <person name="Veyrier F.J."/>
            <person name="Picardeau M."/>
        </authorList>
    </citation>
    <scope>NUCLEOTIDE SEQUENCE [LARGE SCALE GENOMIC DNA]</scope>
    <source>
        <strain evidence="2">201800299</strain>
    </source>
</reference>
<keyword evidence="1" id="KW-0812">Transmembrane</keyword>
<keyword evidence="1" id="KW-0472">Membrane</keyword>